<dbReference type="Proteomes" id="UP001634394">
    <property type="component" value="Unassembled WGS sequence"/>
</dbReference>
<feature type="signal peptide" evidence="2">
    <location>
        <begin position="1"/>
        <end position="23"/>
    </location>
</feature>
<dbReference type="EMBL" id="JBJQND010000018">
    <property type="protein sequence ID" value="KAL3837341.1"/>
    <property type="molecule type" value="Genomic_DNA"/>
</dbReference>
<reference evidence="3 4" key="1">
    <citation type="submission" date="2024-11" db="EMBL/GenBank/DDBJ databases">
        <title>Chromosome-level genome assembly of the freshwater bivalve Anodonta woodiana.</title>
        <authorList>
            <person name="Chen X."/>
        </authorList>
    </citation>
    <scope>NUCLEOTIDE SEQUENCE [LARGE SCALE GENOMIC DNA]</scope>
    <source>
        <strain evidence="3">MN2024</strain>
        <tissue evidence="3">Gills</tissue>
    </source>
</reference>
<keyword evidence="4" id="KW-1185">Reference proteome</keyword>
<organism evidence="3 4">
    <name type="scientific">Sinanodonta woodiana</name>
    <name type="common">Chinese pond mussel</name>
    <name type="synonym">Anodonta woodiana</name>
    <dbReference type="NCBI Taxonomy" id="1069815"/>
    <lineage>
        <taxon>Eukaryota</taxon>
        <taxon>Metazoa</taxon>
        <taxon>Spiralia</taxon>
        <taxon>Lophotrochozoa</taxon>
        <taxon>Mollusca</taxon>
        <taxon>Bivalvia</taxon>
        <taxon>Autobranchia</taxon>
        <taxon>Heteroconchia</taxon>
        <taxon>Palaeoheterodonta</taxon>
        <taxon>Unionida</taxon>
        <taxon>Unionoidea</taxon>
        <taxon>Unionidae</taxon>
        <taxon>Unioninae</taxon>
        <taxon>Sinanodonta</taxon>
    </lineage>
</organism>
<feature type="transmembrane region" description="Helical" evidence="1">
    <location>
        <begin position="169"/>
        <end position="193"/>
    </location>
</feature>
<keyword evidence="1" id="KW-1133">Transmembrane helix</keyword>
<accession>A0ABD3TL89</accession>
<protein>
    <recommendedName>
        <fullName evidence="5">C-type lectin domain-containing protein</fullName>
    </recommendedName>
</protein>
<feature type="chain" id="PRO_5044756001" description="C-type lectin domain-containing protein" evidence="2">
    <location>
        <begin position="24"/>
        <end position="325"/>
    </location>
</feature>
<name>A0ABD3TL89_SINWO</name>
<keyword evidence="1" id="KW-0812">Transmembrane</keyword>
<dbReference type="AlphaFoldDB" id="A0ABD3TL89"/>
<keyword evidence="2" id="KW-0732">Signal</keyword>
<evidence type="ECO:0000256" key="1">
    <source>
        <dbReference type="SAM" id="Phobius"/>
    </source>
</evidence>
<evidence type="ECO:0000256" key="2">
    <source>
        <dbReference type="SAM" id="SignalP"/>
    </source>
</evidence>
<gene>
    <name evidence="3" type="ORF">ACJMK2_022705</name>
</gene>
<evidence type="ECO:0008006" key="5">
    <source>
        <dbReference type="Google" id="ProtNLM"/>
    </source>
</evidence>
<sequence length="325" mass="37228">MSSLWRQIVICFRLYWIWSHVSADGEILENNVRLTWNESLKHCEDNGKVLFDTTKTDYKVTLRKILKGTNKAWVSARVEFSHFVKIPVCMEKSSQLVRYKSYDTDIISNCVNVCNNYWYAGLETIADPIVHGCKECVYAMSTSGVLKIFTESCLGHSADGAICEADRRVIYGVVAVCAVLFVAFVITTIICIFRRRQLSQDRANGCVTHSTIEEHALLEQRISSPSPKPTRKTHTQKEIIDSSYENVIFLRGRQDIATHQLGYSNFEYDKINFDKACVQEIDNTNRDTHVYDHGSLNKTEEQYDVMNMPGDITPIMDETYDRTTV</sequence>
<evidence type="ECO:0000313" key="4">
    <source>
        <dbReference type="Proteomes" id="UP001634394"/>
    </source>
</evidence>
<proteinExistence type="predicted"/>
<keyword evidence="1" id="KW-0472">Membrane</keyword>
<comment type="caution">
    <text evidence="3">The sequence shown here is derived from an EMBL/GenBank/DDBJ whole genome shotgun (WGS) entry which is preliminary data.</text>
</comment>
<evidence type="ECO:0000313" key="3">
    <source>
        <dbReference type="EMBL" id="KAL3837341.1"/>
    </source>
</evidence>